<dbReference type="InterPro" id="IPR013783">
    <property type="entry name" value="Ig-like_fold"/>
</dbReference>
<sequence>MQKFKLIVSLLLLSISVFAQLKYENWRALGPFSIHKSTGETSAPGLGVYRTIDIHPTKPDHIFIGGMSSGIWLSTDKGITWKCVTAELPVENVKKIQIAPSNPKIVYAASTVGILKSENGGLNWKFTSLNILQKLPCPDRQKLNDDRTLLTVSPRNENELIAAVNDSLYKSVDGGLNWNLIKPDWLCQFLEYHPGSGEIIYSGGANKKTPNAFSIIRSTNGGNNFTSVTKGLPDTSKLVRLHDITASVSLADPDKLYVTIFGDAMVPTTVKKENKKQLAGTFLVSKDKGKSFQLVPQANNYRMIDSHFSLFHPYSADENKNEYNFDYADKSFWQGNFQQVGWATAFAISDKDPKTMVLAGSGAALSTDGGTTWNYLRKQGNYHIHGDIQHAKIIGNDVWLVNDGGVNHIDLQTRVQTRLEGYSGQDLWGFSTSFKSEVMAIGVDHSGTMIYDEKIYGKDWYHFGGGDAMTASVNPFDDRYIYATPYNHQIIKRPKFLRDEATSVPSPISFGYIPYRNVEFHPTNIYSFYAVDEDKPHWRYDTCRIVFTPDNGKTIDTLLEFPKKAYGKRVRLSVSNPEYVYAICNKPSLVYKSMDAGKTWQLITPDHEKAIKYGFSDIVIDDRDPNHLFLTVSGFQNEIKVLESKNGGQSWSDFRSQSLPKNEILTAAFQRGTKGGIYLGCYPGVFYTSENLNSWEPVGKGLPYSSVNFLMINYDKQLLRIGTHRGLFETSLVEENSPKALFALNKTKLPSGKSDEWKVFFYDHSAIAGKGSSWKWEFPGSVQGSSFEQNPIIDYETAKPGKYSVRLTITDSKGVSDSFEWKDAIEVKYNYPWNLRERKLE</sequence>
<dbReference type="RefSeq" id="WP_234866643.1">
    <property type="nucleotide sequence ID" value="NZ_JAKEVY010000003.1"/>
</dbReference>
<name>A0ABS9BJ01_9BACT</name>
<feature type="domain" description="PKD" evidence="1">
    <location>
        <begin position="768"/>
        <end position="814"/>
    </location>
</feature>
<dbReference type="Gene3D" id="2.60.40.10">
    <property type="entry name" value="Immunoglobulins"/>
    <property type="match status" value="1"/>
</dbReference>
<dbReference type="InterPro" id="IPR015943">
    <property type="entry name" value="WD40/YVTN_repeat-like_dom_sf"/>
</dbReference>
<dbReference type="InterPro" id="IPR035986">
    <property type="entry name" value="PKD_dom_sf"/>
</dbReference>
<organism evidence="2 3">
    <name type="scientific">Flavihumibacter fluminis</name>
    <dbReference type="NCBI Taxonomy" id="2909236"/>
    <lineage>
        <taxon>Bacteria</taxon>
        <taxon>Pseudomonadati</taxon>
        <taxon>Bacteroidota</taxon>
        <taxon>Chitinophagia</taxon>
        <taxon>Chitinophagales</taxon>
        <taxon>Chitinophagaceae</taxon>
        <taxon>Flavihumibacter</taxon>
    </lineage>
</organism>
<dbReference type="Gene3D" id="2.130.10.10">
    <property type="entry name" value="YVTN repeat-like/Quinoprotein amine dehydrogenase"/>
    <property type="match status" value="4"/>
</dbReference>
<dbReference type="InterPro" id="IPR052025">
    <property type="entry name" value="Xyloglucanase_GH74"/>
</dbReference>
<dbReference type="EMBL" id="JAKEVY010000003">
    <property type="protein sequence ID" value="MCF1715694.1"/>
    <property type="molecule type" value="Genomic_DNA"/>
</dbReference>
<comment type="caution">
    <text evidence="2">The sequence shown here is derived from an EMBL/GenBank/DDBJ whole genome shotgun (WGS) entry which is preliminary data.</text>
</comment>
<accession>A0ABS9BJ01</accession>
<dbReference type="CDD" id="cd00146">
    <property type="entry name" value="PKD"/>
    <property type="match status" value="1"/>
</dbReference>
<evidence type="ECO:0000259" key="1">
    <source>
        <dbReference type="PROSITE" id="PS50093"/>
    </source>
</evidence>
<gene>
    <name evidence="2" type="ORF">L0U88_13735</name>
</gene>
<dbReference type="PROSITE" id="PS50093">
    <property type="entry name" value="PKD"/>
    <property type="match status" value="1"/>
</dbReference>
<reference evidence="2 3" key="1">
    <citation type="submission" date="2022-01" db="EMBL/GenBank/DDBJ databases">
        <title>Flavihumibacter sp. nov., isolated from sediment of a river.</title>
        <authorList>
            <person name="Liu H."/>
        </authorList>
    </citation>
    <scope>NUCLEOTIDE SEQUENCE [LARGE SCALE GENOMIC DNA]</scope>
    <source>
        <strain evidence="2 3">RY-1</strain>
    </source>
</reference>
<dbReference type="PANTHER" id="PTHR43739">
    <property type="entry name" value="XYLOGLUCANASE (EUROFUNG)"/>
    <property type="match status" value="1"/>
</dbReference>
<protein>
    <recommendedName>
        <fullName evidence="1">PKD domain-containing protein</fullName>
    </recommendedName>
</protein>
<dbReference type="PANTHER" id="PTHR43739:SF5">
    <property type="entry name" value="EXO-ALPHA-SIALIDASE"/>
    <property type="match status" value="1"/>
</dbReference>
<proteinExistence type="predicted"/>
<dbReference type="SUPFAM" id="SSF49299">
    <property type="entry name" value="PKD domain"/>
    <property type="match status" value="1"/>
</dbReference>
<dbReference type="SUPFAM" id="SSF110296">
    <property type="entry name" value="Oligoxyloglucan reducing end-specific cellobiohydrolase"/>
    <property type="match status" value="2"/>
</dbReference>
<dbReference type="InterPro" id="IPR000601">
    <property type="entry name" value="PKD_dom"/>
</dbReference>
<keyword evidence="3" id="KW-1185">Reference proteome</keyword>
<dbReference type="Proteomes" id="UP001200145">
    <property type="component" value="Unassembled WGS sequence"/>
</dbReference>
<evidence type="ECO:0000313" key="3">
    <source>
        <dbReference type="Proteomes" id="UP001200145"/>
    </source>
</evidence>
<evidence type="ECO:0000313" key="2">
    <source>
        <dbReference type="EMBL" id="MCF1715694.1"/>
    </source>
</evidence>